<accession>A0A917NIH4</accession>
<evidence type="ECO:0000313" key="3">
    <source>
        <dbReference type="EMBL" id="GGJ03698.1"/>
    </source>
</evidence>
<evidence type="ECO:0000313" key="5">
    <source>
        <dbReference type="Proteomes" id="UP001500220"/>
    </source>
</evidence>
<dbReference type="EMBL" id="BMMT01000022">
    <property type="protein sequence ID" value="GGJ03698.1"/>
    <property type="molecule type" value="Genomic_DNA"/>
</dbReference>
<name>A0A917NIH4_9PSEU</name>
<keyword evidence="1" id="KW-1133">Transmembrane helix</keyword>
<organism evidence="3 4">
    <name type="scientific">Saccharopolyspora thermophila</name>
    <dbReference type="NCBI Taxonomy" id="89367"/>
    <lineage>
        <taxon>Bacteria</taxon>
        <taxon>Bacillati</taxon>
        <taxon>Actinomycetota</taxon>
        <taxon>Actinomycetes</taxon>
        <taxon>Pseudonocardiales</taxon>
        <taxon>Pseudonocardiaceae</taxon>
        <taxon>Saccharopolyspora</taxon>
    </lineage>
</organism>
<reference evidence="5" key="3">
    <citation type="journal article" date="2019" name="Int. J. Syst. Evol. Microbiol.">
        <title>The Global Catalogue of Microorganisms (GCM) 10K type strain sequencing project: providing services to taxonomists for standard genome sequencing and annotation.</title>
        <authorList>
            <consortium name="The Broad Institute Genomics Platform"/>
            <consortium name="The Broad Institute Genome Sequencing Center for Infectious Disease"/>
            <person name="Wu L."/>
            <person name="Ma J."/>
        </authorList>
    </citation>
    <scope>NUCLEOTIDE SEQUENCE [LARGE SCALE GENOMIC DNA]</scope>
    <source>
        <strain evidence="5">JCM 10664</strain>
    </source>
</reference>
<gene>
    <name evidence="2" type="ORF">GCM10009545_17760</name>
    <name evidence="3" type="ORF">GCM10011581_45940</name>
</gene>
<reference evidence="3" key="4">
    <citation type="submission" date="2020-09" db="EMBL/GenBank/DDBJ databases">
        <authorList>
            <person name="Sun Q."/>
            <person name="Zhou Y."/>
        </authorList>
    </citation>
    <scope>NUCLEOTIDE SEQUENCE</scope>
    <source>
        <strain evidence="3">CGMCC 4.7206</strain>
    </source>
</reference>
<reference evidence="2" key="1">
    <citation type="journal article" date="2014" name="Int. J. Syst. Evol. Microbiol.">
        <title>Complete genome of a new Firmicutes species belonging to the dominant human colonic microbiota ('Ruminococcus bicirculans') reveals two chromosomes and a selective capacity to utilize plant glucans.</title>
        <authorList>
            <consortium name="NISC Comparative Sequencing Program"/>
            <person name="Wegmann U."/>
            <person name="Louis P."/>
            <person name="Goesmann A."/>
            <person name="Henrissat B."/>
            <person name="Duncan S.H."/>
            <person name="Flint H.J."/>
        </authorList>
    </citation>
    <scope>NUCLEOTIDE SEQUENCE</scope>
    <source>
        <strain evidence="2">JCM 10664</strain>
    </source>
</reference>
<proteinExistence type="predicted"/>
<feature type="transmembrane region" description="Helical" evidence="1">
    <location>
        <begin position="6"/>
        <end position="31"/>
    </location>
</feature>
<keyword evidence="5" id="KW-1185">Reference proteome</keyword>
<protein>
    <submittedName>
        <fullName evidence="3">Uncharacterized protein</fullName>
    </submittedName>
</protein>
<reference evidence="3 4" key="2">
    <citation type="journal article" date="2014" name="Int. J. Syst. Evol. Microbiol.">
        <title>Complete genome sequence of Corynebacterium casei LMG S-19264T (=DSM 44701T), isolated from a smear-ripened cheese.</title>
        <authorList>
            <consortium name="US DOE Joint Genome Institute (JGI-PGF)"/>
            <person name="Walter F."/>
            <person name="Albersmeier A."/>
            <person name="Kalinowski J."/>
            <person name="Ruckert C."/>
        </authorList>
    </citation>
    <scope>NUCLEOTIDE SEQUENCE [LARGE SCALE GENOMIC DNA]</scope>
    <source>
        <strain evidence="3 4">CGMCC 4.7206</strain>
    </source>
</reference>
<evidence type="ECO:0000313" key="2">
    <source>
        <dbReference type="EMBL" id="GAA0516108.1"/>
    </source>
</evidence>
<evidence type="ECO:0000313" key="4">
    <source>
        <dbReference type="Proteomes" id="UP000597989"/>
    </source>
</evidence>
<reference evidence="2" key="5">
    <citation type="submission" date="2023-12" db="EMBL/GenBank/DDBJ databases">
        <authorList>
            <person name="Sun Q."/>
            <person name="Inoue M."/>
        </authorList>
    </citation>
    <scope>NUCLEOTIDE SEQUENCE</scope>
    <source>
        <strain evidence="2">JCM 10664</strain>
    </source>
</reference>
<dbReference type="Proteomes" id="UP001500220">
    <property type="component" value="Unassembled WGS sequence"/>
</dbReference>
<dbReference type="EMBL" id="BAAAHC010000007">
    <property type="protein sequence ID" value="GAA0516108.1"/>
    <property type="molecule type" value="Genomic_DNA"/>
</dbReference>
<evidence type="ECO:0000256" key="1">
    <source>
        <dbReference type="SAM" id="Phobius"/>
    </source>
</evidence>
<dbReference type="AlphaFoldDB" id="A0A917NIH4"/>
<sequence>MFHNVGLALSVLVIVTVAFLVFGAWGLYRVLRHCDDASKLRRVAFRFHSRRTSVELLVVHTDDAEQDASPGVLESEIGDGSRT</sequence>
<comment type="caution">
    <text evidence="3">The sequence shown here is derived from an EMBL/GenBank/DDBJ whole genome shotgun (WGS) entry which is preliminary data.</text>
</comment>
<keyword evidence="1" id="KW-0812">Transmembrane</keyword>
<dbReference type="Proteomes" id="UP000597989">
    <property type="component" value="Unassembled WGS sequence"/>
</dbReference>
<keyword evidence="1" id="KW-0472">Membrane</keyword>